<dbReference type="Proteomes" id="UP001162098">
    <property type="component" value="Segment"/>
</dbReference>
<dbReference type="InterPro" id="IPR000270">
    <property type="entry name" value="PB1_dom"/>
</dbReference>
<dbReference type="Gene3D" id="1.10.150.50">
    <property type="entry name" value="Transcription Factor, Ets-1"/>
    <property type="match status" value="1"/>
</dbReference>
<dbReference type="SUPFAM" id="SSF54277">
    <property type="entry name" value="CAD &amp; PB1 domains"/>
    <property type="match status" value="1"/>
</dbReference>
<dbReference type="PROSITE" id="PS50105">
    <property type="entry name" value="SAM_DOMAIN"/>
    <property type="match status" value="1"/>
</dbReference>
<reference evidence="3 4" key="1">
    <citation type="submission" date="2020-09" db="EMBL/GenBank/DDBJ databases">
        <authorList>
            <person name="Zhang R."/>
            <person name="Garcia K."/>
            <person name="Ogata H."/>
        </authorList>
    </citation>
    <scope>NUCLEOTIDE SEQUENCE [LARGE SCALE GENOMIC DNA]</scope>
    <source>
        <strain evidence="4">stheno</strain>
    </source>
</reference>
<dbReference type="Pfam" id="PF00564">
    <property type="entry name" value="PB1"/>
    <property type="match status" value="1"/>
</dbReference>
<accession>A0A7S8BDI3</accession>
<dbReference type="Pfam" id="PF00536">
    <property type="entry name" value="SAM_1"/>
    <property type="match status" value="1"/>
</dbReference>
<feature type="domain" description="SAM" evidence="2">
    <location>
        <begin position="41"/>
        <end position="106"/>
    </location>
</feature>
<name>A0A7S8BDI3_9VIRU</name>
<feature type="region of interest" description="Disordered" evidence="1">
    <location>
        <begin position="125"/>
        <end position="151"/>
    </location>
</feature>
<dbReference type="KEGG" id="vg:80543420"/>
<dbReference type="InterPro" id="IPR001660">
    <property type="entry name" value="SAM"/>
</dbReference>
<protein>
    <submittedName>
        <fullName evidence="3">SAM domain (Sterile alpha motif) domain containing protein</fullName>
    </submittedName>
</protein>
<dbReference type="SMART" id="SM00454">
    <property type="entry name" value="SAM"/>
    <property type="match status" value="1"/>
</dbReference>
<organism evidence="3 4">
    <name type="scientific">Medusavirus stheno T3</name>
    <dbReference type="NCBI Taxonomy" id="3069717"/>
    <lineage>
        <taxon>Viruses</taxon>
        <taxon>Varidnaviria</taxon>
        <taxon>Bamfordvirae</taxon>
        <taxon>Nucleocytoviricota</taxon>
        <taxon>Megaviricetes</taxon>
        <taxon>Mamonoviridae</taxon>
        <taxon>Medusavirus</taxon>
        <taxon>Medusavirus sthenus</taxon>
    </lineage>
</organism>
<evidence type="ECO:0000313" key="4">
    <source>
        <dbReference type="Proteomes" id="UP001162098"/>
    </source>
</evidence>
<proteinExistence type="predicted"/>
<sequence>MSCHTISANICDADLALTKTYVRMSNIFGSLRLRSTPPNEWTCRDVRRHFKRVDLGEYADALRRSKVDGRRLSQMHAEGTLCHTLGITKMGHQKRLAIAIRAIEDGRPSLKLAIPQWAKLQRSHSSPEVAGSLPEPLQRRPSTARSAGSPRLSMSRSATCATLAFSRVFGGVAFKCVYDNDVSILSLRGLHFDELREVIYKTYDRSDLHVRYVDRDGDIVAVDSDVSLRYAFEDWKAVTPASASWRLFLYDSA</sequence>
<dbReference type="InterPro" id="IPR013761">
    <property type="entry name" value="SAM/pointed_sf"/>
</dbReference>
<dbReference type="EMBL" id="MW018138">
    <property type="protein sequence ID" value="QPB44224.1"/>
    <property type="molecule type" value="Genomic_DNA"/>
</dbReference>
<dbReference type="CDD" id="cd05992">
    <property type="entry name" value="PB1"/>
    <property type="match status" value="1"/>
</dbReference>
<keyword evidence="4" id="KW-1185">Reference proteome</keyword>
<evidence type="ECO:0000259" key="2">
    <source>
        <dbReference type="PROSITE" id="PS50105"/>
    </source>
</evidence>
<feature type="compositionally biased region" description="Polar residues" evidence="1">
    <location>
        <begin position="140"/>
        <end position="151"/>
    </location>
</feature>
<evidence type="ECO:0000256" key="1">
    <source>
        <dbReference type="SAM" id="MobiDB-lite"/>
    </source>
</evidence>
<dbReference type="SUPFAM" id="SSF47769">
    <property type="entry name" value="SAM/Pointed domain"/>
    <property type="match status" value="1"/>
</dbReference>
<dbReference type="SMART" id="SM00666">
    <property type="entry name" value="PB1"/>
    <property type="match status" value="1"/>
</dbReference>
<evidence type="ECO:0000313" key="3">
    <source>
        <dbReference type="EMBL" id="QPB44224.1"/>
    </source>
</evidence>